<protein>
    <submittedName>
        <fullName evidence="1">Uncharacterized protein</fullName>
    </submittedName>
</protein>
<dbReference type="EMBL" id="JACEIK010007782">
    <property type="protein sequence ID" value="MCE3050648.1"/>
    <property type="molecule type" value="Genomic_DNA"/>
</dbReference>
<dbReference type="Proteomes" id="UP000823775">
    <property type="component" value="Unassembled WGS sequence"/>
</dbReference>
<dbReference type="InterPro" id="IPR012340">
    <property type="entry name" value="NA-bd_OB-fold"/>
</dbReference>
<comment type="caution">
    <text evidence="1">The sequence shown here is derived from an EMBL/GenBank/DDBJ whole genome shotgun (WGS) entry which is preliminary data.</text>
</comment>
<gene>
    <name evidence="1" type="ORF">HAX54_047757</name>
</gene>
<organism evidence="1 2">
    <name type="scientific">Datura stramonium</name>
    <name type="common">Jimsonweed</name>
    <name type="synonym">Common thornapple</name>
    <dbReference type="NCBI Taxonomy" id="4076"/>
    <lineage>
        <taxon>Eukaryota</taxon>
        <taxon>Viridiplantae</taxon>
        <taxon>Streptophyta</taxon>
        <taxon>Embryophyta</taxon>
        <taxon>Tracheophyta</taxon>
        <taxon>Spermatophyta</taxon>
        <taxon>Magnoliopsida</taxon>
        <taxon>eudicotyledons</taxon>
        <taxon>Gunneridae</taxon>
        <taxon>Pentapetalae</taxon>
        <taxon>asterids</taxon>
        <taxon>lamiids</taxon>
        <taxon>Solanales</taxon>
        <taxon>Solanaceae</taxon>
        <taxon>Solanoideae</taxon>
        <taxon>Datureae</taxon>
        <taxon>Datura</taxon>
    </lineage>
</organism>
<evidence type="ECO:0000313" key="2">
    <source>
        <dbReference type="Proteomes" id="UP000823775"/>
    </source>
</evidence>
<dbReference type="PANTHER" id="PTHR47910:SF2">
    <property type="entry name" value="RIBULOSE BISPHOSPHATE CARBOXYLASE LARGE CHAIN, CATALYTIC DOMAIN-CONTAINING PROTEIN"/>
    <property type="match status" value="1"/>
</dbReference>
<dbReference type="PANTHER" id="PTHR47910">
    <property type="entry name" value="RIBULOSE BISPHOSPHATE CARBOXYLASE LARGE CHAIN, CATALYTIC DOMAIN-CONTAINING PROTEIN"/>
    <property type="match status" value="1"/>
</dbReference>
<name>A0ABS8WIL2_DATST</name>
<sequence>ETQVEAILFNADITYYEDMFTPFRTYLVSMANIKESNHIYGNPINNFTWIVDRSTIVEPIEMIVPPEHPLSLPTRLTLALFDSFDSHPIGSEFGIH</sequence>
<evidence type="ECO:0000313" key="1">
    <source>
        <dbReference type="EMBL" id="MCE3050648.1"/>
    </source>
</evidence>
<keyword evidence="2" id="KW-1185">Reference proteome</keyword>
<feature type="non-terminal residue" evidence="1">
    <location>
        <position position="1"/>
    </location>
</feature>
<dbReference type="Gene3D" id="2.40.50.140">
    <property type="entry name" value="Nucleic acid-binding proteins"/>
    <property type="match status" value="1"/>
</dbReference>
<reference evidence="1 2" key="1">
    <citation type="journal article" date="2021" name="BMC Genomics">
        <title>Datura genome reveals duplications of psychoactive alkaloid biosynthetic genes and high mutation rate following tissue culture.</title>
        <authorList>
            <person name="Rajewski A."/>
            <person name="Carter-House D."/>
            <person name="Stajich J."/>
            <person name="Litt A."/>
        </authorList>
    </citation>
    <scope>NUCLEOTIDE SEQUENCE [LARGE SCALE GENOMIC DNA]</scope>
    <source>
        <strain evidence="1">AR-01</strain>
    </source>
</reference>
<accession>A0ABS8WIL2</accession>
<proteinExistence type="predicted"/>